<name>A0A7R9Q222_9ACAR</name>
<dbReference type="Gene3D" id="3.60.21.10">
    <property type="match status" value="1"/>
</dbReference>
<dbReference type="AlphaFoldDB" id="A0A7R9Q222"/>
<dbReference type="PANTHER" id="PTHR11668:SF496">
    <property type="entry name" value="SERINE_THREONINE-PROTEIN PHOSPHATASE"/>
    <property type="match status" value="1"/>
</dbReference>
<sequence length="149" mass="16687">MPIALTIDETILCVNSGIPDSQTKVMDQLKQIRGPLKTPWKEAPLVWQMLTNRPMKGLKKFEKLENMAGMGFGEEATKSFLNFNGLKRIICGNNITNTGIACYFGGRVLTIHTSSRSKEDNKSVALLIADRMIRIIRLNTTSDRNTSKK</sequence>
<dbReference type="InterPro" id="IPR029052">
    <property type="entry name" value="Metallo-depent_PP-like"/>
</dbReference>
<evidence type="ECO:0000313" key="1">
    <source>
        <dbReference type="EMBL" id="CAD7629408.1"/>
    </source>
</evidence>
<dbReference type="GO" id="GO:0004722">
    <property type="term" value="F:protein serine/threonine phosphatase activity"/>
    <property type="evidence" value="ECO:0007669"/>
    <property type="project" value="TreeGrafter"/>
</dbReference>
<organism evidence="1">
    <name type="scientific">Medioppia subpectinata</name>
    <dbReference type="NCBI Taxonomy" id="1979941"/>
    <lineage>
        <taxon>Eukaryota</taxon>
        <taxon>Metazoa</taxon>
        <taxon>Ecdysozoa</taxon>
        <taxon>Arthropoda</taxon>
        <taxon>Chelicerata</taxon>
        <taxon>Arachnida</taxon>
        <taxon>Acari</taxon>
        <taxon>Acariformes</taxon>
        <taxon>Sarcoptiformes</taxon>
        <taxon>Oribatida</taxon>
        <taxon>Brachypylina</taxon>
        <taxon>Oppioidea</taxon>
        <taxon>Oppiidae</taxon>
        <taxon>Medioppia</taxon>
    </lineage>
</organism>
<reference evidence="1" key="1">
    <citation type="submission" date="2020-11" db="EMBL/GenBank/DDBJ databases">
        <authorList>
            <person name="Tran Van P."/>
        </authorList>
    </citation>
    <scope>NUCLEOTIDE SEQUENCE</scope>
</reference>
<dbReference type="SUPFAM" id="SSF56300">
    <property type="entry name" value="Metallo-dependent phosphatases"/>
    <property type="match status" value="1"/>
</dbReference>
<keyword evidence="2" id="KW-1185">Reference proteome</keyword>
<dbReference type="OrthoDB" id="6238773at2759"/>
<dbReference type="EMBL" id="CAJPIZ010006813">
    <property type="protein sequence ID" value="CAG2109838.1"/>
    <property type="molecule type" value="Genomic_DNA"/>
</dbReference>
<proteinExistence type="predicted"/>
<dbReference type="Proteomes" id="UP000759131">
    <property type="component" value="Unassembled WGS sequence"/>
</dbReference>
<dbReference type="InterPro" id="IPR050341">
    <property type="entry name" value="PP1_catalytic_subunit"/>
</dbReference>
<dbReference type="PANTHER" id="PTHR11668">
    <property type="entry name" value="SERINE/THREONINE PROTEIN PHOSPHATASE"/>
    <property type="match status" value="1"/>
</dbReference>
<gene>
    <name evidence="1" type="ORF">OSB1V03_LOCUS9825</name>
</gene>
<accession>A0A7R9Q222</accession>
<protein>
    <submittedName>
        <fullName evidence="1">Uncharacterized protein</fullName>
    </submittedName>
</protein>
<evidence type="ECO:0000313" key="2">
    <source>
        <dbReference type="Proteomes" id="UP000759131"/>
    </source>
</evidence>
<dbReference type="EMBL" id="OC861388">
    <property type="protein sequence ID" value="CAD7629408.1"/>
    <property type="molecule type" value="Genomic_DNA"/>
</dbReference>
<dbReference type="GO" id="GO:0005737">
    <property type="term" value="C:cytoplasm"/>
    <property type="evidence" value="ECO:0007669"/>
    <property type="project" value="TreeGrafter"/>
</dbReference>